<reference evidence="2 3" key="1">
    <citation type="journal article" date="2019" name="Int. J. Syst. Evol. Microbiol.">
        <title>The Global Catalogue of Microorganisms (GCM) 10K type strain sequencing project: providing services to taxonomists for standard genome sequencing and annotation.</title>
        <authorList>
            <consortium name="The Broad Institute Genomics Platform"/>
            <consortium name="The Broad Institute Genome Sequencing Center for Infectious Disease"/>
            <person name="Wu L."/>
            <person name="Ma J."/>
        </authorList>
    </citation>
    <scope>NUCLEOTIDE SEQUENCE [LARGE SCALE GENOMIC DNA]</scope>
    <source>
        <strain evidence="2 3">CGMCC 1.12543</strain>
    </source>
</reference>
<accession>A0ABD5RSY4</accession>
<evidence type="ECO:0000313" key="2">
    <source>
        <dbReference type="EMBL" id="MFC5973653.1"/>
    </source>
</evidence>
<dbReference type="Proteomes" id="UP001596099">
    <property type="component" value="Unassembled WGS sequence"/>
</dbReference>
<keyword evidence="1" id="KW-1133">Transmembrane helix</keyword>
<sequence length="77" mass="8555">MSKRSVLLDAVCAQRRQMRLLLALLITMGLFTALAALFVRPGDRSFPILVIDAVLVVGGIVFFGVTHWYCTKRAMSE</sequence>
<name>A0ABD5RSY4_9EURY</name>
<evidence type="ECO:0000256" key="1">
    <source>
        <dbReference type="SAM" id="Phobius"/>
    </source>
</evidence>
<proteinExistence type="predicted"/>
<keyword evidence="3" id="KW-1185">Reference proteome</keyword>
<dbReference type="EMBL" id="JBHSQH010000002">
    <property type="protein sequence ID" value="MFC5973653.1"/>
    <property type="molecule type" value="Genomic_DNA"/>
</dbReference>
<organism evidence="2 3">
    <name type="scientific">Halomarina salina</name>
    <dbReference type="NCBI Taxonomy" id="1872699"/>
    <lineage>
        <taxon>Archaea</taxon>
        <taxon>Methanobacteriati</taxon>
        <taxon>Methanobacteriota</taxon>
        <taxon>Stenosarchaea group</taxon>
        <taxon>Halobacteria</taxon>
        <taxon>Halobacteriales</taxon>
        <taxon>Natronomonadaceae</taxon>
        <taxon>Halomarina</taxon>
    </lineage>
</organism>
<feature type="transmembrane region" description="Helical" evidence="1">
    <location>
        <begin position="20"/>
        <end position="39"/>
    </location>
</feature>
<keyword evidence="1" id="KW-0472">Membrane</keyword>
<protein>
    <submittedName>
        <fullName evidence="2">Uncharacterized protein</fullName>
    </submittedName>
</protein>
<keyword evidence="1" id="KW-0812">Transmembrane</keyword>
<evidence type="ECO:0000313" key="3">
    <source>
        <dbReference type="Proteomes" id="UP001596099"/>
    </source>
</evidence>
<gene>
    <name evidence="2" type="ORF">ACFPYI_20170</name>
</gene>
<dbReference type="AlphaFoldDB" id="A0ABD5RSY4"/>
<feature type="transmembrane region" description="Helical" evidence="1">
    <location>
        <begin position="45"/>
        <end position="70"/>
    </location>
</feature>
<comment type="caution">
    <text evidence="2">The sequence shown here is derived from an EMBL/GenBank/DDBJ whole genome shotgun (WGS) entry which is preliminary data.</text>
</comment>
<dbReference type="RefSeq" id="WP_247420836.1">
    <property type="nucleotide sequence ID" value="NZ_JALLGW010000003.1"/>
</dbReference>